<name>A0A8S5V9S2_9CAUD</name>
<reference evidence="1" key="1">
    <citation type="journal article" date="2021" name="Proc. Natl. Acad. Sci. U.S.A.">
        <title>A Catalog of Tens of Thousands of Viruses from Human Metagenomes Reveals Hidden Associations with Chronic Diseases.</title>
        <authorList>
            <person name="Tisza M.J."/>
            <person name="Buck C.B."/>
        </authorList>
    </citation>
    <scope>NUCLEOTIDE SEQUENCE</scope>
    <source>
        <strain evidence="1">CtUml7</strain>
    </source>
</reference>
<protein>
    <submittedName>
        <fullName evidence="1">Uncharacterized protein</fullName>
    </submittedName>
</protein>
<accession>A0A8S5V9S2</accession>
<evidence type="ECO:0000313" key="1">
    <source>
        <dbReference type="EMBL" id="DAG03440.1"/>
    </source>
</evidence>
<sequence length="118" mass="14188">MEVRYMEVTEYLGKYNLENTENFPYNNFIEDMKRDFDNLVTNFNAMDDMSTFRFCINSLRAKWDKISENSFRPLPEFLWKSLYKTHIVPIREKVKGFDSDAIKGHHDRMVKRGRAYGN</sequence>
<organism evidence="1">
    <name type="scientific">Ackermannviridae sp. ctUml7</name>
    <dbReference type="NCBI Taxonomy" id="2825753"/>
    <lineage>
        <taxon>Viruses</taxon>
        <taxon>Duplodnaviria</taxon>
        <taxon>Heunggongvirae</taxon>
        <taxon>Uroviricota</taxon>
        <taxon>Caudoviricetes</taxon>
        <taxon>Pantevenvirales</taxon>
        <taxon>Ackermannviridae</taxon>
    </lineage>
</organism>
<proteinExistence type="predicted"/>
<dbReference type="EMBL" id="BK016230">
    <property type="protein sequence ID" value="DAG03440.1"/>
    <property type="molecule type" value="Genomic_DNA"/>
</dbReference>